<keyword evidence="2" id="KW-0812">Transmembrane</keyword>
<evidence type="ECO:0000313" key="4">
    <source>
        <dbReference type="EMBL" id="KAK2865584.1"/>
    </source>
</evidence>
<keyword evidence="5" id="KW-1185">Reference proteome</keyword>
<sequence length="233" mass="26967">MAVNLEMNTQFEAPNYLNVERQKKIFPSPARNTQYGRAFILAGMCIGLMCIVQATLNIVLRLYFTSELLPLNCNNDTVSRYIEQLNNRYDNLVKEELKNPRWTLFRSSFYYVSAEKKNWFESRDECRNKGADLVIIKSREEQDFVDALRSGKSAWIGLSDRVTEGTWKWVDNTSLNTSYWWSQEPNNLNGDEDCAEIATVPDDGRPVTDGSNTWNDHSCRGSLFWICEKSFPI</sequence>
<evidence type="ECO:0000259" key="3">
    <source>
        <dbReference type="PROSITE" id="PS50041"/>
    </source>
</evidence>
<dbReference type="InterPro" id="IPR033989">
    <property type="entry name" value="CD209-like_CTLD"/>
</dbReference>
<evidence type="ECO:0000256" key="1">
    <source>
        <dbReference type="ARBA" id="ARBA00022734"/>
    </source>
</evidence>
<evidence type="ECO:0000313" key="5">
    <source>
        <dbReference type="Proteomes" id="UP001187315"/>
    </source>
</evidence>
<dbReference type="SUPFAM" id="SSF56436">
    <property type="entry name" value="C-type lectin-like"/>
    <property type="match status" value="1"/>
</dbReference>
<dbReference type="Pfam" id="PF00059">
    <property type="entry name" value="Lectin_C"/>
    <property type="match status" value="1"/>
</dbReference>
<dbReference type="Proteomes" id="UP001187315">
    <property type="component" value="Unassembled WGS sequence"/>
</dbReference>
<organism evidence="4 5">
    <name type="scientific">Tachysurus vachellii</name>
    <name type="common">Darkbarbel catfish</name>
    <name type="synonym">Pelteobagrus vachellii</name>
    <dbReference type="NCBI Taxonomy" id="175792"/>
    <lineage>
        <taxon>Eukaryota</taxon>
        <taxon>Metazoa</taxon>
        <taxon>Chordata</taxon>
        <taxon>Craniata</taxon>
        <taxon>Vertebrata</taxon>
        <taxon>Euteleostomi</taxon>
        <taxon>Actinopterygii</taxon>
        <taxon>Neopterygii</taxon>
        <taxon>Teleostei</taxon>
        <taxon>Ostariophysi</taxon>
        <taxon>Siluriformes</taxon>
        <taxon>Bagridae</taxon>
        <taxon>Tachysurus</taxon>
    </lineage>
</organism>
<dbReference type="PROSITE" id="PS50041">
    <property type="entry name" value="C_TYPE_LECTIN_2"/>
    <property type="match status" value="1"/>
</dbReference>
<protein>
    <recommendedName>
        <fullName evidence="3">C-type lectin domain-containing protein</fullName>
    </recommendedName>
</protein>
<feature type="transmembrane region" description="Helical" evidence="2">
    <location>
        <begin position="38"/>
        <end position="64"/>
    </location>
</feature>
<keyword evidence="2" id="KW-0472">Membrane</keyword>
<dbReference type="EMBL" id="JAVHJS010000002">
    <property type="protein sequence ID" value="KAK2865584.1"/>
    <property type="molecule type" value="Genomic_DNA"/>
</dbReference>
<keyword evidence="2" id="KW-1133">Transmembrane helix</keyword>
<dbReference type="InterPro" id="IPR001304">
    <property type="entry name" value="C-type_lectin-like"/>
</dbReference>
<dbReference type="InterPro" id="IPR050111">
    <property type="entry name" value="C-type_lectin/snaclec_domain"/>
</dbReference>
<dbReference type="SMART" id="SM00034">
    <property type="entry name" value="CLECT"/>
    <property type="match status" value="1"/>
</dbReference>
<dbReference type="InterPro" id="IPR016186">
    <property type="entry name" value="C-type_lectin-like/link_sf"/>
</dbReference>
<dbReference type="GO" id="GO:0030246">
    <property type="term" value="F:carbohydrate binding"/>
    <property type="evidence" value="ECO:0007669"/>
    <property type="project" value="UniProtKB-KW"/>
</dbReference>
<accession>A0AA88P5J9</accession>
<feature type="domain" description="C-type lectin" evidence="3">
    <location>
        <begin position="105"/>
        <end position="228"/>
    </location>
</feature>
<gene>
    <name evidence="4" type="ORF">Q7C36_001640</name>
</gene>
<name>A0AA88P5J9_TACVA</name>
<keyword evidence="1" id="KW-0430">Lectin</keyword>
<dbReference type="InterPro" id="IPR016187">
    <property type="entry name" value="CTDL_fold"/>
</dbReference>
<dbReference type="CDD" id="cd03590">
    <property type="entry name" value="CLECT_DC-SIGN_like"/>
    <property type="match status" value="1"/>
</dbReference>
<dbReference type="AlphaFoldDB" id="A0AA88P5J9"/>
<proteinExistence type="predicted"/>
<dbReference type="Gene3D" id="3.10.100.10">
    <property type="entry name" value="Mannose-Binding Protein A, subunit A"/>
    <property type="match status" value="1"/>
</dbReference>
<evidence type="ECO:0000256" key="2">
    <source>
        <dbReference type="SAM" id="Phobius"/>
    </source>
</evidence>
<comment type="caution">
    <text evidence="4">The sequence shown here is derived from an EMBL/GenBank/DDBJ whole genome shotgun (WGS) entry which is preliminary data.</text>
</comment>
<dbReference type="PANTHER" id="PTHR22803">
    <property type="entry name" value="MANNOSE, PHOSPHOLIPASE, LECTIN RECEPTOR RELATED"/>
    <property type="match status" value="1"/>
</dbReference>
<reference evidence="4" key="1">
    <citation type="submission" date="2023-08" db="EMBL/GenBank/DDBJ databases">
        <title>Pelteobagrus vachellii genome.</title>
        <authorList>
            <person name="Liu H."/>
        </authorList>
    </citation>
    <scope>NUCLEOTIDE SEQUENCE</scope>
    <source>
        <strain evidence="4">PRFRI_2022a</strain>
        <tissue evidence="4">Muscle</tissue>
    </source>
</reference>